<evidence type="ECO:0000256" key="6">
    <source>
        <dbReference type="ARBA" id="ARBA00023004"/>
    </source>
</evidence>
<evidence type="ECO:0000256" key="1">
    <source>
        <dbReference type="ARBA" id="ARBA00001962"/>
    </source>
</evidence>
<dbReference type="OrthoDB" id="445007at2759"/>
<dbReference type="PANTHER" id="PTHR20883:SF19">
    <property type="entry name" value="MULTIFUNCTIONAL DIOXYGENASE AUSE"/>
    <property type="match status" value="1"/>
</dbReference>
<evidence type="ECO:0008006" key="9">
    <source>
        <dbReference type="Google" id="ProtNLM"/>
    </source>
</evidence>
<dbReference type="AlphaFoldDB" id="A0A2C5YY32"/>
<dbReference type="Proteomes" id="UP000224854">
    <property type="component" value="Unassembled WGS sequence"/>
</dbReference>
<dbReference type="InterPro" id="IPR008775">
    <property type="entry name" value="Phytyl_CoA_dOase-like"/>
</dbReference>
<organism evidence="7 8">
    <name type="scientific">Ophiocordyceps australis</name>
    <dbReference type="NCBI Taxonomy" id="1399860"/>
    <lineage>
        <taxon>Eukaryota</taxon>
        <taxon>Fungi</taxon>
        <taxon>Dikarya</taxon>
        <taxon>Ascomycota</taxon>
        <taxon>Pezizomycotina</taxon>
        <taxon>Sordariomycetes</taxon>
        <taxon>Hypocreomycetidae</taxon>
        <taxon>Hypocreales</taxon>
        <taxon>Ophiocordycipitaceae</taxon>
        <taxon>Ophiocordyceps</taxon>
    </lineage>
</organism>
<dbReference type="GO" id="GO:0046872">
    <property type="term" value="F:metal ion binding"/>
    <property type="evidence" value="ECO:0007669"/>
    <property type="project" value="UniProtKB-KW"/>
</dbReference>
<evidence type="ECO:0000256" key="5">
    <source>
        <dbReference type="ARBA" id="ARBA00023002"/>
    </source>
</evidence>
<keyword evidence="5" id="KW-0560">Oxidoreductase</keyword>
<sequence>MSATASSAARAQQVKATQGHEAILKALRDDGAVIIKGLVKADDMHAIDDEIRPALEKHREGTELSEEWFKEFHGVYTRRLMNMVTLSKTFRQSVLENDLMHKLCEEVFLKDSGTYWMNSAQVIDIGPGSRAQPLHRDQWQFPIFTLCGRDAPEASINFIFALNKVTEENGATRVILGSHKWSDFKEHGTSEDTIPLEMDPGDAVFISGKVVHGGGANTTTDVRRRAISMVVQCSYLTPEEAYPFLVEQELAETLSPRAQRMIGFRSQFPLDSPGVWKCDYSDKGEIVHGSKSFA</sequence>
<accession>A0A2C5YY32</accession>
<dbReference type="PANTHER" id="PTHR20883">
    <property type="entry name" value="PHYTANOYL-COA DIOXYGENASE DOMAIN CONTAINING 1"/>
    <property type="match status" value="1"/>
</dbReference>
<name>A0A2C5YY32_9HYPO</name>
<evidence type="ECO:0000313" key="8">
    <source>
        <dbReference type="Proteomes" id="UP000224854"/>
    </source>
</evidence>
<protein>
    <recommendedName>
        <fullName evidence="9">Fe2OG dioxygenase domain-containing protein</fullName>
    </recommendedName>
</protein>
<dbReference type="Pfam" id="PF05721">
    <property type="entry name" value="PhyH"/>
    <property type="match status" value="1"/>
</dbReference>
<evidence type="ECO:0000256" key="3">
    <source>
        <dbReference type="ARBA" id="ARBA00022723"/>
    </source>
</evidence>
<keyword evidence="8" id="KW-1185">Reference proteome</keyword>
<dbReference type="EMBL" id="NJEU01000585">
    <property type="protein sequence ID" value="PHH72420.1"/>
    <property type="molecule type" value="Genomic_DNA"/>
</dbReference>
<reference evidence="7 8" key="1">
    <citation type="submission" date="2017-06" db="EMBL/GenBank/DDBJ databases">
        <title>Ant-infecting Ophiocordyceps genomes reveal a high diversity of potential behavioral manipulation genes and a possible major role for enterotoxins.</title>
        <authorList>
            <person name="De Bekker C."/>
            <person name="Evans H.C."/>
            <person name="Brachmann A."/>
            <person name="Hughes D.P."/>
        </authorList>
    </citation>
    <scope>NUCLEOTIDE SEQUENCE [LARGE SCALE GENOMIC DNA]</scope>
    <source>
        <strain evidence="7 8">1348a</strain>
    </source>
</reference>
<evidence type="ECO:0000313" key="7">
    <source>
        <dbReference type="EMBL" id="PHH72420.1"/>
    </source>
</evidence>
<keyword evidence="3" id="KW-0479">Metal-binding</keyword>
<evidence type="ECO:0000256" key="4">
    <source>
        <dbReference type="ARBA" id="ARBA00022964"/>
    </source>
</evidence>
<keyword evidence="4" id="KW-0223">Dioxygenase</keyword>
<dbReference type="Gene3D" id="2.60.120.620">
    <property type="entry name" value="q2cbj1_9rhob like domain"/>
    <property type="match status" value="1"/>
</dbReference>
<dbReference type="SUPFAM" id="SSF51197">
    <property type="entry name" value="Clavaminate synthase-like"/>
    <property type="match status" value="1"/>
</dbReference>
<comment type="similarity">
    <text evidence="2">Belongs to the PhyH family.</text>
</comment>
<keyword evidence="6" id="KW-0408">Iron</keyword>
<dbReference type="GO" id="GO:0051213">
    <property type="term" value="F:dioxygenase activity"/>
    <property type="evidence" value="ECO:0007669"/>
    <property type="project" value="UniProtKB-KW"/>
</dbReference>
<comment type="caution">
    <text evidence="7">The sequence shown here is derived from an EMBL/GenBank/DDBJ whole genome shotgun (WGS) entry which is preliminary data.</text>
</comment>
<proteinExistence type="inferred from homology"/>
<evidence type="ECO:0000256" key="2">
    <source>
        <dbReference type="ARBA" id="ARBA00005830"/>
    </source>
</evidence>
<comment type="cofactor">
    <cofactor evidence="1">
        <name>Fe cation</name>
        <dbReference type="ChEBI" id="CHEBI:24875"/>
    </cofactor>
</comment>
<gene>
    <name evidence="7" type="ORF">CDD82_5986</name>
</gene>